<dbReference type="InterPro" id="IPR025827">
    <property type="entry name" value="Zn_ribbon_recom_dom"/>
</dbReference>
<dbReference type="Proteomes" id="UP001177883">
    <property type="component" value="Unassembled WGS sequence"/>
</dbReference>
<dbReference type="EMBL" id="JAUYVK010000002">
    <property type="protein sequence ID" value="MDP2488368.1"/>
    <property type="molecule type" value="Genomic_DNA"/>
</dbReference>
<dbReference type="PANTHER" id="PTHR30461:SF2">
    <property type="entry name" value="SERINE RECOMBINASE PINE-RELATED"/>
    <property type="match status" value="1"/>
</dbReference>
<dbReference type="PROSITE" id="PS51736">
    <property type="entry name" value="RECOMBINASES_3"/>
    <property type="match status" value="1"/>
</dbReference>
<evidence type="ECO:0000256" key="3">
    <source>
        <dbReference type="SAM" id="Coils"/>
    </source>
</evidence>
<evidence type="ECO:0000256" key="1">
    <source>
        <dbReference type="ARBA" id="ARBA00023125"/>
    </source>
</evidence>
<dbReference type="RefSeq" id="WP_102490505.1">
    <property type="nucleotide sequence ID" value="NZ_JAUYVK010000002.1"/>
</dbReference>
<sequence>MTTVLYYTRFSSSKQRDGSSIERQLRLCDSYRLTHKLPSPNHTYTDKGTSAYHSKQLEGELGQLLHDLKNSVYQKPITILCEAIDRISRASIRDSQTIINSITEHADLVTVSDGKVYTHSDDSLETSLIQLVKSATSREESDKKSKRAKEYWATCKENGIAQNSVCPKYLKLNADKKGYTVKDDIADEIRGIYKLLKAGQGIKKAHQSFPSWSPSSIARLRKDERIVEHGIISDTDFWKVQSTLKTTRKSGGKNSKNLFRSLFECGECGSNLVYVAPRPSRPTWSGHLMCKNRQAKGRAACPNSKNINYSKFEPIFLDFLESVSSELFKSNLAEVEAKKTQLEAVVIQHEQLEMKVDNLYDILSDTPTKRGKAKIDQLETQLNELEATKETLEAEVQGYTDIQLEQPSTDLEREEFNTQLLHAFKSITVKYPTENNQWFTFDDKFEISSDFTRWELIHTDTNEQPIVLEF</sequence>
<protein>
    <submittedName>
        <fullName evidence="5">Recombinase family protein</fullName>
    </submittedName>
</protein>
<keyword evidence="3" id="KW-0175">Coiled coil</keyword>
<evidence type="ECO:0000313" key="6">
    <source>
        <dbReference type="Proteomes" id="UP001177883"/>
    </source>
</evidence>
<dbReference type="GO" id="GO:0006310">
    <property type="term" value="P:DNA recombination"/>
    <property type="evidence" value="ECO:0007669"/>
    <property type="project" value="UniProtKB-KW"/>
</dbReference>
<gene>
    <name evidence="5" type="ORF">Q8W38_03395</name>
</gene>
<proteinExistence type="predicted"/>
<dbReference type="GO" id="GO:0003677">
    <property type="term" value="F:DNA binding"/>
    <property type="evidence" value="ECO:0007669"/>
    <property type="project" value="UniProtKB-KW"/>
</dbReference>
<dbReference type="Pfam" id="PF00239">
    <property type="entry name" value="Resolvase"/>
    <property type="match status" value="1"/>
</dbReference>
<evidence type="ECO:0000256" key="2">
    <source>
        <dbReference type="ARBA" id="ARBA00023172"/>
    </source>
</evidence>
<feature type="coiled-coil region" evidence="3">
    <location>
        <begin position="332"/>
        <end position="402"/>
    </location>
</feature>
<keyword evidence="1" id="KW-0238">DNA-binding</keyword>
<keyword evidence="2" id="KW-0233">DNA recombination</keyword>
<dbReference type="CDD" id="cd00338">
    <property type="entry name" value="Ser_Recombinase"/>
    <property type="match status" value="1"/>
</dbReference>
<dbReference type="PANTHER" id="PTHR30461">
    <property type="entry name" value="DNA-INVERTASE FROM LAMBDOID PROPHAGE"/>
    <property type="match status" value="1"/>
</dbReference>
<organism evidence="5 6">
    <name type="scientific">Vibrio splendidus</name>
    <dbReference type="NCBI Taxonomy" id="29497"/>
    <lineage>
        <taxon>Bacteria</taxon>
        <taxon>Pseudomonadati</taxon>
        <taxon>Pseudomonadota</taxon>
        <taxon>Gammaproteobacteria</taxon>
        <taxon>Vibrionales</taxon>
        <taxon>Vibrionaceae</taxon>
        <taxon>Vibrio</taxon>
    </lineage>
</organism>
<dbReference type="SUPFAM" id="SSF53041">
    <property type="entry name" value="Resolvase-like"/>
    <property type="match status" value="1"/>
</dbReference>
<dbReference type="Pfam" id="PF13408">
    <property type="entry name" value="Zn_ribbon_recom"/>
    <property type="match status" value="1"/>
</dbReference>
<evidence type="ECO:0000313" key="5">
    <source>
        <dbReference type="EMBL" id="MDP2488368.1"/>
    </source>
</evidence>
<name>A0ABD5A582_VIBSP</name>
<dbReference type="InterPro" id="IPR036162">
    <property type="entry name" value="Resolvase-like_N_sf"/>
</dbReference>
<dbReference type="AlphaFoldDB" id="A0ABD5A582"/>
<dbReference type="InterPro" id="IPR006119">
    <property type="entry name" value="Resolv_N"/>
</dbReference>
<accession>A0ABD5A582</accession>
<dbReference type="SMART" id="SM00857">
    <property type="entry name" value="Resolvase"/>
    <property type="match status" value="1"/>
</dbReference>
<dbReference type="InterPro" id="IPR050639">
    <property type="entry name" value="SSR_resolvase"/>
</dbReference>
<feature type="domain" description="Resolvase/invertase-type recombinase catalytic" evidence="4">
    <location>
        <begin position="3"/>
        <end position="159"/>
    </location>
</feature>
<dbReference type="Gene3D" id="3.40.50.1390">
    <property type="entry name" value="Resolvase, N-terminal catalytic domain"/>
    <property type="match status" value="1"/>
</dbReference>
<evidence type="ECO:0000259" key="4">
    <source>
        <dbReference type="PROSITE" id="PS51736"/>
    </source>
</evidence>
<reference evidence="5" key="1">
    <citation type="submission" date="2023-07" db="EMBL/GenBank/DDBJ databases">
        <title>Genome content predicts the carbon catabolic preferences of heterotrophic bacteria.</title>
        <authorList>
            <person name="Gralka M."/>
        </authorList>
    </citation>
    <scope>NUCLEOTIDE SEQUENCE</scope>
    <source>
        <strain evidence="5">6E03</strain>
    </source>
</reference>
<comment type="caution">
    <text evidence="5">The sequence shown here is derived from an EMBL/GenBank/DDBJ whole genome shotgun (WGS) entry which is preliminary data.</text>
</comment>